<dbReference type="InterPro" id="IPR014507">
    <property type="entry name" value="Baseplate_assembly_J_pred"/>
</dbReference>
<evidence type="ECO:0000313" key="4">
    <source>
        <dbReference type="Proteomes" id="UP000583127"/>
    </source>
</evidence>
<feature type="domain" description="Baseplate J-like C-terminal" evidence="2">
    <location>
        <begin position="217"/>
        <end position="289"/>
    </location>
</feature>
<sequence>MSTAPIDLSRLPAPDIVEQIDFEAALAERKAGLIALMPEDRQAEVAATLELESEPLAISLQESVYREIYLIQKINDKARGILLAFARGTTLEHLAAFFDVERLEITAADPETGAAAVMEEDDDLRYRTQLAPQGFSVAGPELAYLSHARGAHGDVLDASSISPEPGDVVVTVLSRKGDGTPDQSVLDAVSEALNDEDVRPITDNVIVQGAEIVRYGVIARIRPFSGPDSSVALQNGLDRLATYLATCHRLGRTVARSGIDAALHVEGIERVTLISPADDITTAKVQAPWCDPADVDVAIEDPNDD</sequence>
<evidence type="ECO:0000259" key="2">
    <source>
        <dbReference type="Pfam" id="PF26079"/>
    </source>
</evidence>
<dbReference type="EMBL" id="JABBFZ010000006">
    <property type="protein sequence ID" value="NML31783.1"/>
    <property type="molecule type" value="Genomic_DNA"/>
</dbReference>
<gene>
    <name evidence="3" type="ORF">HHL14_13160</name>
</gene>
<protein>
    <submittedName>
        <fullName evidence="3">Baseplate assembly protein</fullName>
    </submittedName>
</protein>
<keyword evidence="4" id="KW-1185">Reference proteome</keyword>
<organism evidence="3 4">
    <name type="scientific">Paraburkholderia antibiotica</name>
    <dbReference type="NCBI Taxonomy" id="2728839"/>
    <lineage>
        <taxon>Bacteria</taxon>
        <taxon>Pseudomonadati</taxon>
        <taxon>Pseudomonadota</taxon>
        <taxon>Betaproteobacteria</taxon>
        <taxon>Burkholderiales</taxon>
        <taxon>Burkholderiaceae</taxon>
        <taxon>Paraburkholderia</taxon>
    </lineage>
</organism>
<accession>A0A7X9X5E3</accession>
<dbReference type="InterPro" id="IPR058530">
    <property type="entry name" value="Baseplate_J-like_C"/>
</dbReference>
<evidence type="ECO:0000259" key="1">
    <source>
        <dbReference type="Pfam" id="PF26078"/>
    </source>
</evidence>
<comment type="caution">
    <text evidence="3">The sequence shown here is derived from an EMBL/GenBank/DDBJ whole genome shotgun (WGS) entry which is preliminary data.</text>
</comment>
<dbReference type="PANTHER" id="PTHR35862:SF1">
    <property type="entry name" value="FELS-2 PROPHAGE PROTEIN"/>
    <property type="match status" value="1"/>
</dbReference>
<dbReference type="Proteomes" id="UP000583127">
    <property type="component" value="Unassembled WGS sequence"/>
</dbReference>
<dbReference type="AlphaFoldDB" id="A0A7X9X5E3"/>
<dbReference type="RefSeq" id="WP_169498042.1">
    <property type="nucleotide sequence ID" value="NZ_JABBFZ010000006.1"/>
</dbReference>
<dbReference type="InterPro" id="IPR052726">
    <property type="entry name" value="Phage_Baseplate_Hub"/>
</dbReference>
<feature type="domain" description="Baseplate J-like central" evidence="1">
    <location>
        <begin position="137"/>
        <end position="208"/>
    </location>
</feature>
<dbReference type="Pfam" id="PF26078">
    <property type="entry name" value="Baseplate_J_M"/>
    <property type="match status" value="1"/>
</dbReference>
<dbReference type="InterPro" id="IPR058531">
    <property type="entry name" value="Baseplate_J_M"/>
</dbReference>
<proteinExistence type="predicted"/>
<evidence type="ECO:0000313" key="3">
    <source>
        <dbReference type="EMBL" id="NML31783.1"/>
    </source>
</evidence>
<reference evidence="3 4" key="1">
    <citation type="submission" date="2020-04" db="EMBL/GenBank/DDBJ databases">
        <title>Paraburkholderia sp. G-4-1-8 isolated from soil.</title>
        <authorList>
            <person name="Dahal R.H."/>
        </authorList>
    </citation>
    <scope>NUCLEOTIDE SEQUENCE [LARGE SCALE GENOMIC DNA]</scope>
    <source>
        <strain evidence="3 4">G-4-1-8</strain>
    </source>
</reference>
<dbReference type="PIRSF" id="PIRSF020481">
    <property type="entry name" value="BAP"/>
    <property type="match status" value="1"/>
</dbReference>
<dbReference type="Pfam" id="PF26079">
    <property type="entry name" value="Baseplate_J_C"/>
    <property type="match status" value="1"/>
</dbReference>
<name>A0A7X9X5E3_9BURK</name>
<dbReference type="PANTHER" id="PTHR35862">
    <property type="entry name" value="FELS-2 PROPHAGE PROTEIN"/>
    <property type="match status" value="1"/>
</dbReference>